<feature type="chain" id="PRO_5026828315" description="Evasin" evidence="7">
    <location>
        <begin position="26"/>
        <end position="121"/>
    </location>
</feature>
<evidence type="ECO:0000256" key="7">
    <source>
        <dbReference type="SAM" id="SignalP"/>
    </source>
</evidence>
<reference evidence="8" key="1">
    <citation type="submission" date="2019-12" db="EMBL/GenBank/DDBJ databases">
        <title>The sialotranscriptome of the gopher-tortoise tick, Amblyomma tuberculatum.</title>
        <authorList>
            <person name="Karim S."/>
            <person name="Andersen J."/>
            <person name="Kumar D."/>
            <person name="Adamson S."/>
            <person name="Ennen J."/>
            <person name="Qualis C.P."/>
            <person name="Ribeiro J.M.C."/>
        </authorList>
    </citation>
    <scope>NUCLEOTIDE SEQUENCE</scope>
    <source>
        <strain evidence="8">Removed</strain>
        <tissue evidence="8">Salivary glands</tissue>
    </source>
</reference>
<dbReference type="Gene3D" id="2.30.130.100">
    <property type="match status" value="1"/>
</dbReference>
<dbReference type="EMBL" id="GIDH01000681">
    <property type="protein sequence ID" value="NOV52624.1"/>
    <property type="molecule type" value="Transcribed_RNA"/>
</dbReference>
<evidence type="ECO:0000256" key="2">
    <source>
        <dbReference type="ARBA" id="ARBA00022525"/>
    </source>
</evidence>
<sequence>MKSLLLSGYLFALVASVAFVGTANTEEALTDDFIENTECACPVQQLENANGTVLRAPGCTYFCGTVSCPIPDDYPCYAVTLETFAQMAPRVEHTCLPGICQNGTCVPSANEEACMKGVYIE</sequence>
<accession>A0A6M2E2L8</accession>
<evidence type="ECO:0000313" key="8">
    <source>
        <dbReference type="EMBL" id="NOV52624.1"/>
    </source>
</evidence>
<dbReference type="InterPro" id="IPR045797">
    <property type="entry name" value="EVA_Class_A"/>
</dbReference>
<dbReference type="Pfam" id="PF19429">
    <property type="entry name" value="EVA_Class_A"/>
    <property type="match status" value="1"/>
</dbReference>
<comment type="subcellular location">
    <subcellularLocation>
        <location evidence="1 6">Secreted</location>
    </subcellularLocation>
</comment>
<feature type="signal peptide" evidence="7">
    <location>
        <begin position="1"/>
        <end position="25"/>
    </location>
</feature>
<keyword evidence="5 6" id="KW-0325">Glycoprotein</keyword>
<dbReference type="GO" id="GO:0019957">
    <property type="term" value="F:C-C chemokine binding"/>
    <property type="evidence" value="ECO:0007669"/>
    <property type="project" value="InterPro"/>
</dbReference>
<comment type="function">
    <text evidence="6">Salivary chemokine-binding protein which binds to host chemokines.</text>
</comment>
<keyword evidence="2 6" id="KW-0964">Secreted</keyword>
<protein>
    <recommendedName>
        <fullName evidence="6">Evasin</fullName>
    </recommendedName>
</protein>
<evidence type="ECO:0000256" key="6">
    <source>
        <dbReference type="RuleBase" id="RU369006"/>
    </source>
</evidence>
<evidence type="ECO:0000256" key="1">
    <source>
        <dbReference type="ARBA" id="ARBA00004613"/>
    </source>
</evidence>
<dbReference type="AlphaFoldDB" id="A0A6M2E2L8"/>
<evidence type="ECO:0000256" key="3">
    <source>
        <dbReference type="ARBA" id="ARBA00022729"/>
    </source>
</evidence>
<evidence type="ECO:0000256" key="4">
    <source>
        <dbReference type="ARBA" id="ARBA00023157"/>
    </source>
</evidence>
<dbReference type="GO" id="GO:0005576">
    <property type="term" value="C:extracellular region"/>
    <property type="evidence" value="ECO:0007669"/>
    <property type="project" value="UniProtKB-SubCell"/>
</dbReference>
<evidence type="ECO:0000256" key="5">
    <source>
        <dbReference type="ARBA" id="ARBA00023180"/>
    </source>
</evidence>
<keyword evidence="4 6" id="KW-1015">Disulfide bond</keyword>
<proteinExistence type="predicted"/>
<name>A0A6M2E2L8_9ACAR</name>
<organism evidence="8">
    <name type="scientific">Amblyomma tuberculatum</name>
    <dbReference type="NCBI Taxonomy" id="48802"/>
    <lineage>
        <taxon>Eukaryota</taxon>
        <taxon>Metazoa</taxon>
        <taxon>Ecdysozoa</taxon>
        <taxon>Arthropoda</taxon>
        <taxon>Chelicerata</taxon>
        <taxon>Arachnida</taxon>
        <taxon>Acari</taxon>
        <taxon>Parasitiformes</taxon>
        <taxon>Ixodida</taxon>
        <taxon>Ixodoidea</taxon>
        <taxon>Ixodidae</taxon>
        <taxon>Amblyomminae</taxon>
        <taxon>Amblyomma</taxon>
    </lineage>
</organism>
<keyword evidence="3 6" id="KW-0732">Signal</keyword>